<name>A0ABS1LMF5_9MICO</name>
<evidence type="ECO:0000256" key="1">
    <source>
        <dbReference type="ARBA" id="ARBA00004127"/>
    </source>
</evidence>
<keyword evidence="2 5" id="KW-0812">Transmembrane</keyword>
<protein>
    <submittedName>
        <fullName evidence="6">Pr6Pr family membrane protein</fullName>
    </submittedName>
</protein>
<dbReference type="EMBL" id="JABBYC010000019">
    <property type="protein sequence ID" value="MBL0886968.1"/>
    <property type="molecule type" value="Genomic_DNA"/>
</dbReference>
<dbReference type="InterPro" id="IPR049713">
    <property type="entry name" value="Pr6Pr-like"/>
</dbReference>
<feature type="transmembrane region" description="Helical" evidence="5">
    <location>
        <begin position="108"/>
        <end position="128"/>
    </location>
</feature>
<keyword evidence="4 5" id="KW-0472">Membrane</keyword>
<evidence type="ECO:0000256" key="3">
    <source>
        <dbReference type="ARBA" id="ARBA00022989"/>
    </source>
</evidence>
<evidence type="ECO:0000256" key="5">
    <source>
        <dbReference type="SAM" id="Phobius"/>
    </source>
</evidence>
<accession>A0ABS1LMF5</accession>
<reference evidence="6 7" key="1">
    <citation type="journal article" date="2021" name="Arch. Microbiol.">
        <title>Myceligenerans indicum sp. nov., an actinobacterium isolated from mangrove sediment of Sundarbans, India.</title>
        <authorList>
            <person name="Asha K."/>
            <person name="Bhadury P."/>
        </authorList>
    </citation>
    <scope>NUCLEOTIDE SEQUENCE [LARGE SCALE GENOMIC DNA]</scope>
    <source>
        <strain evidence="6 7">I2</strain>
    </source>
</reference>
<dbReference type="NCBIfam" id="NF038065">
    <property type="entry name" value="Pr6Pr"/>
    <property type="match status" value="1"/>
</dbReference>
<organism evidence="6 7">
    <name type="scientific">Myceligenerans indicum</name>
    <dbReference type="NCBI Taxonomy" id="2593663"/>
    <lineage>
        <taxon>Bacteria</taxon>
        <taxon>Bacillati</taxon>
        <taxon>Actinomycetota</taxon>
        <taxon>Actinomycetes</taxon>
        <taxon>Micrococcales</taxon>
        <taxon>Promicromonosporaceae</taxon>
        <taxon>Myceligenerans</taxon>
    </lineage>
</organism>
<feature type="transmembrane region" description="Helical" evidence="5">
    <location>
        <begin position="83"/>
        <end position="102"/>
    </location>
</feature>
<comment type="subcellular location">
    <subcellularLocation>
        <location evidence="1">Endomembrane system</location>
        <topology evidence="1">Multi-pass membrane protein</topology>
    </subcellularLocation>
</comment>
<evidence type="ECO:0000313" key="6">
    <source>
        <dbReference type="EMBL" id="MBL0886968.1"/>
    </source>
</evidence>
<comment type="caution">
    <text evidence="6">The sequence shown here is derived from an EMBL/GenBank/DDBJ whole genome shotgun (WGS) entry which is preliminary data.</text>
</comment>
<evidence type="ECO:0000313" key="7">
    <source>
        <dbReference type="Proteomes" id="UP000675409"/>
    </source>
</evidence>
<evidence type="ECO:0000256" key="2">
    <source>
        <dbReference type="ARBA" id="ARBA00022692"/>
    </source>
</evidence>
<dbReference type="InterPro" id="IPR006838">
    <property type="entry name" value="ADTRP_AIG1"/>
</dbReference>
<gene>
    <name evidence="6" type="ORF">HGK34_11875</name>
</gene>
<proteinExistence type="predicted"/>
<keyword evidence="3 5" id="KW-1133">Transmembrane helix</keyword>
<dbReference type="Proteomes" id="UP000675409">
    <property type="component" value="Unassembled WGS sequence"/>
</dbReference>
<feature type="transmembrane region" description="Helical" evidence="5">
    <location>
        <begin position="140"/>
        <end position="156"/>
    </location>
</feature>
<dbReference type="RefSeq" id="WP_201847480.1">
    <property type="nucleotide sequence ID" value="NZ_JABBYC010000019.1"/>
</dbReference>
<feature type="transmembrane region" description="Helical" evidence="5">
    <location>
        <begin position="176"/>
        <end position="201"/>
    </location>
</feature>
<dbReference type="Pfam" id="PF04750">
    <property type="entry name" value="Far-17a_AIG1"/>
    <property type="match status" value="1"/>
</dbReference>
<feature type="transmembrane region" description="Helical" evidence="5">
    <location>
        <begin position="40"/>
        <end position="62"/>
    </location>
</feature>
<evidence type="ECO:0000256" key="4">
    <source>
        <dbReference type="ARBA" id="ARBA00023136"/>
    </source>
</evidence>
<sequence length="209" mass="22689">MNRSLVLGLSRLVVGFLGLCAVVADAAVLADRGTLTWYNFFSYFTIESNVLIALVLIGLGAFGRGPQVPRNRVVQALRGAATLYISMTGVIFATLLAGIEGLPLTATPWGNVVLHYLIPVAALIDWLFDPPQVAVTRRTLIVWLLYPLAYTAWALVRGSLDGWYPYPFLDAAARGYAPVLATIVFLGAGVFAAGWLLSVIARRRARLIR</sequence>
<keyword evidence="7" id="KW-1185">Reference proteome</keyword>